<gene>
    <name evidence="1" type="ORF">PS710_05313</name>
</gene>
<evidence type="ECO:0000313" key="1">
    <source>
        <dbReference type="EMBL" id="VVO34598.1"/>
    </source>
</evidence>
<dbReference type="Proteomes" id="UP000381093">
    <property type="component" value="Unassembled WGS sequence"/>
</dbReference>
<dbReference type="AlphaFoldDB" id="A0A5E7F5D3"/>
<proteinExistence type="predicted"/>
<accession>A0A5E7F5D3</accession>
<reference evidence="1 2" key="1">
    <citation type="submission" date="2019-09" db="EMBL/GenBank/DDBJ databases">
        <authorList>
            <person name="Chandra G."/>
            <person name="Truman W A."/>
        </authorList>
    </citation>
    <scope>NUCLEOTIDE SEQUENCE [LARGE SCALE GENOMIC DNA]</scope>
    <source>
        <strain evidence="1">PS710</strain>
    </source>
</reference>
<dbReference type="InterPro" id="IPR000014">
    <property type="entry name" value="PAS"/>
</dbReference>
<name>A0A5E7F5D3_PSEFL</name>
<dbReference type="InterPro" id="IPR035965">
    <property type="entry name" value="PAS-like_dom_sf"/>
</dbReference>
<evidence type="ECO:0000313" key="2">
    <source>
        <dbReference type="Proteomes" id="UP000381093"/>
    </source>
</evidence>
<protein>
    <recommendedName>
        <fullName evidence="3">PAS domain-containing protein</fullName>
    </recommendedName>
</protein>
<dbReference type="NCBIfam" id="TIGR00229">
    <property type="entry name" value="sensory_box"/>
    <property type="match status" value="1"/>
</dbReference>
<dbReference type="SUPFAM" id="SSF55785">
    <property type="entry name" value="PYP-like sensor domain (PAS domain)"/>
    <property type="match status" value="1"/>
</dbReference>
<dbReference type="EMBL" id="CABVHW010000026">
    <property type="protein sequence ID" value="VVO34598.1"/>
    <property type="molecule type" value="Genomic_DNA"/>
</dbReference>
<sequence length="126" mass="14525">MLAAIRRSMAVIEFTSEGKVITANENFLKTMHYSLNEVVGQHHSLFCHRAEADSPAYKAFWASLNRGEYHSRRFERKDKYGHTGPGPVSMGVGLQWSPMRCAAWRPEPVRQRWRSSRWCAGTTIFH</sequence>
<organism evidence="1 2">
    <name type="scientific">Pseudomonas fluorescens</name>
    <dbReference type="NCBI Taxonomy" id="294"/>
    <lineage>
        <taxon>Bacteria</taxon>
        <taxon>Pseudomonadati</taxon>
        <taxon>Pseudomonadota</taxon>
        <taxon>Gammaproteobacteria</taxon>
        <taxon>Pseudomonadales</taxon>
        <taxon>Pseudomonadaceae</taxon>
        <taxon>Pseudomonas</taxon>
    </lineage>
</organism>
<dbReference type="CDD" id="cd00130">
    <property type="entry name" value="PAS"/>
    <property type="match status" value="1"/>
</dbReference>
<dbReference type="Gene3D" id="3.30.450.20">
    <property type="entry name" value="PAS domain"/>
    <property type="match status" value="1"/>
</dbReference>
<evidence type="ECO:0008006" key="3">
    <source>
        <dbReference type="Google" id="ProtNLM"/>
    </source>
</evidence>